<comment type="caution">
    <text evidence="1">The sequence shown here is derived from an EMBL/GenBank/DDBJ whole genome shotgun (WGS) entry which is preliminary data.</text>
</comment>
<organism evidence="1 2">
    <name type="scientific">Geomesophilobacter sediminis</name>
    <dbReference type="NCBI Taxonomy" id="2798584"/>
    <lineage>
        <taxon>Bacteria</taxon>
        <taxon>Pseudomonadati</taxon>
        <taxon>Thermodesulfobacteriota</taxon>
        <taxon>Desulfuromonadia</taxon>
        <taxon>Geobacterales</taxon>
        <taxon>Geobacteraceae</taxon>
        <taxon>Geomesophilobacter</taxon>
    </lineage>
</organism>
<gene>
    <name evidence="1" type="ORF">JFN93_15670</name>
</gene>
<evidence type="ECO:0000313" key="1">
    <source>
        <dbReference type="EMBL" id="MBJ6726154.1"/>
    </source>
</evidence>
<name>A0A8J7ISC0_9BACT</name>
<protein>
    <submittedName>
        <fullName evidence="1">Uncharacterized protein</fullName>
    </submittedName>
</protein>
<dbReference type="Proteomes" id="UP000636888">
    <property type="component" value="Unassembled WGS sequence"/>
</dbReference>
<dbReference type="RefSeq" id="WP_199385041.1">
    <property type="nucleotide sequence ID" value="NZ_JAEMHM010000012.1"/>
</dbReference>
<sequence length="649" mass="74660">MSLLHLENFGNVHALPILHYRMEFAHLVREAFDRVRPDCVAIELPGTIEAQFLRGVRRLPELSILAYGAGGQTVFLIIEPADPLVEGARLALEHDVPLHLVDVDIDRYPSYPESFPDSYAVQRIGLKPYYDEVVQVARRTPPAIEDQRRERGMAYRLQQLSATHERVLFICGMYHLERISQLFHEPLAFPHGRVKRGDVSLSNLHPECCHEILAEHPFLSALYELRRSPLPEEERPSGATLRKSFHAFELILGGKKEVSERAVLDESVQRSARHLGPEGVMPDRQRAFLCLFLEAARHYAQETGEQVQFWQKRTFFRFARNYALLGSMLLPDLFQMLAAARSCVDDNFAYAFFRLASFYPWQKDATDLPTLRVSADDLWGGARKIRFRPKEQRKSKGLNGLKMLNRKREARPGEWIDGFDPSGICSYPPEDITIEAYGKNLKKVGARQLSEEQSRSEPFTTSMLDGIDMRETLRNLHEKRIYVRENRRVKSEVGCVVVIFDEDRGRTRFPYCMTWHGEHDQESDMAFYATEPAGNIVGPGISRCEYGGFILSYPPRRMSDVWSDPDYRFALTKGEKLLLAALDYSLEKDVIYAAPKPPRSYIKQLAARLGRRIVYLPLGSLSPLTLKKLRIFHILFGRDKRDIAKDYIW</sequence>
<proteinExistence type="predicted"/>
<accession>A0A8J7ISC0</accession>
<evidence type="ECO:0000313" key="2">
    <source>
        <dbReference type="Proteomes" id="UP000636888"/>
    </source>
</evidence>
<reference evidence="1" key="1">
    <citation type="submission" date="2020-12" db="EMBL/GenBank/DDBJ databases">
        <title>Geomonas sp. Red875, isolated from river sediment.</title>
        <authorList>
            <person name="Xu Z."/>
            <person name="Zhang Z."/>
            <person name="Masuda Y."/>
            <person name="Itoh H."/>
            <person name="Senoo K."/>
        </authorList>
    </citation>
    <scope>NUCLEOTIDE SEQUENCE</scope>
    <source>
        <strain evidence="1">Red875</strain>
    </source>
</reference>
<keyword evidence="2" id="KW-1185">Reference proteome</keyword>
<dbReference type="EMBL" id="JAEMHM010000012">
    <property type="protein sequence ID" value="MBJ6726154.1"/>
    <property type="molecule type" value="Genomic_DNA"/>
</dbReference>
<dbReference type="AlphaFoldDB" id="A0A8J7ISC0"/>